<reference evidence="4 5" key="1">
    <citation type="submission" date="2022-11" db="EMBL/GenBank/DDBJ databases">
        <title>Viruses from the air-sea interface of a natural surface slick.</title>
        <authorList>
            <person name="Rahlff J."/>
            <person name="Holmfeldt K."/>
        </authorList>
    </citation>
    <scope>NUCLEOTIDE SEQUENCE [LARGE SCALE GENOMIC DNA]</scope>
    <source>
        <strain evidence="4 5">SMS4</strain>
    </source>
</reference>
<organism evidence="4 5">
    <name type="scientific">Rheinheimera baltica</name>
    <dbReference type="NCBI Taxonomy" id="67576"/>
    <lineage>
        <taxon>Bacteria</taxon>
        <taxon>Pseudomonadati</taxon>
        <taxon>Pseudomonadota</taxon>
        <taxon>Gammaproteobacteria</taxon>
        <taxon>Chromatiales</taxon>
        <taxon>Chromatiaceae</taxon>
        <taxon>Rheinheimera</taxon>
    </lineage>
</organism>
<sequence>MKLKLKLATIGVLASLSHSVIADQVISDDLIVQGNTCVGVDCVNGEVMDFKTLLLKQNNLRIFFDDTSGTGSFPYFDWQLTANESANGGANKFSIDDVTSSTTPFTVEGATPSHSLYLSSAGRLGLGTAAPGVDVHLSKGNTPTVRLDQNNSQGWGAYTWDVAANETNFFVRDVTNGSKLIFRIYPGAPSDSLTVASSGNLGLGVAAPQSPIHLRKALQTASPAIRIENTDAAVNRITGLEMNNAGASMITFTDTAAAESWHLRNYSSGDFALLNTEDSAREFSLSKSGNLTIKGNLIANGTTYTSSQRLKENFEQIAATELLDAVSNLVITKWNYISEGVSKKHIGPMAEQFHQLFGLNGTDDSSISVSDISGIALASIQALKTENDAKDRKIADLEQRLLKLEQLMLHSDK</sequence>
<keyword evidence="1" id="KW-0175">Coiled coil</keyword>
<dbReference type="InterPro" id="IPR036388">
    <property type="entry name" value="WH-like_DNA-bd_sf"/>
</dbReference>
<dbReference type="Pfam" id="PF13884">
    <property type="entry name" value="Peptidase_S74"/>
    <property type="match status" value="1"/>
</dbReference>
<protein>
    <submittedName>
        <fullName evidence="4">Tail fiber domain-containing protein</fullName>
    </submittedName>
</protein>
<name>A0ABT9I4K7_9GAMM</name>
<accession>A0ABT9I4K7</accession>
<keyword evidence="2" id="KW-0732">Signal</keyword>
<feature type="coiled-coil region" evidence="1">
    <location>
        <begin position="380"/>
        <end position="407"/>
    </location>
</feature>
<evidence type="ECO:0000256" key="2">
    <source>
        <dbReference type="SAM" id="SignalP"/>
    </source>
</evidence>
<dbReference type="InterPro" id="IPR030392">
    <property type="entry name" value="S74_ICA"/>
</dbReference>
<evidence type="ECO:0000259" key="3">
    <source>
        <dbReference type="PROSITE" id="PS51688"/>
    </source>
</evidence>
<gene>
    <name evidence="4" type="ORF">ORJ04_18165</name>
</gene>
<proteinExistence type="predicted"/>
<dbReference type="RefSeq" id="WP_305977081.1">
    <property type="nucleotide sequence ID" value="NZ_JAPJDZ010000074.1"/>
</dbReference>
<evidence type="ECO:0000313" key="5">
    <source>
        <dbReference type="Proteomes" id="UP001231109"/>
    </source>
</evidence>
<evidence type="ECO:0000256" key="1">
    <source>
        <dbReference type="SAM" id="Coils"/>
    </source>
</evidence>
<dbReference type="Proteomes" id="UP001231109">
    <property type="component" value="Unassembled WGS sequence"/>
</dbReference>
<feature type="chain" id="PRO_5046470451" evidence="2">
    <location>
        <begin position="23"/>
        <end position="413"/>
    </location>
</feature>
<keyword evidence="5" id="KW-1185">Reference proteome</keyword>
<evidence type="ECO:0000313" key="4">
    <source>
        <dbReference type="EMBL" id="MDP5137881.1"/>
    </source>
</evidence>
<feature type="signal peptide" evidence="2">
    <location>
        <begin position="1"/>
        <end position="22"/>
    </location>
</feature>
<comment type="caution">
    <text evidence="4">The sequence shown here is derived from an EMBL/GenBank/DDBJ whole genome shotgun (WGS) entry which is preliminary data.</text>
</comment>
<feature type="domain" description="Peptidase S74" evidence="3">
    <location>
        <begin position="306"/>
        <end position="401"/>
    </location>
</feature>
<dbReference type="PROSITE" id="PS51688">
    <property type="entry name" value="ICA"/>
    <property type="match status" value="1"/>
</dbReference>
<dbReference type="EMBL" id="JAPJDZ010000074">
    <property type="protein sequence ID" value="MDP5137881.1"/>
    <property type="molecule type" value="Genomic_DNA"/>
</dbReference>
<dbReference type="Gene3D" id="1.10.10.10">
    <property type="entry name" value="Winged helix-like DNA-binding domain superfamily/Winged helix DNA-binding domain"/>
    <property type="match status" value="1"/>
</dbReference>